<protein>
    <recommendedName>
        <fullName evidence="1">THIF-type NAD/FAD binding fold domain-containing protein</fullName>
    </recommendedName>
</protein>
<dbReference type="Proteomes" id="UP000076722">
    <property type="component" value="Unassembled WGS sequence"/>
</dbReference>
<evidence type="ECO:0000313" key="3">
    <source>
        <dbReference type="Proteomes" id="UP000076722"/>
    </source>
</evidence>
<dbReference type="InterPro" id="IPR000594">
    <property type="entry name" value="ThiF_NAD_FAD-bd"/>
</dbReference>
<dbReference type="EMBL" id="KV419408">
    <property type="protein sequence ID" value="KZS92916.1"/>
    <property type="molecule type" value="Genomic_DNA"/>
</dbReference>
<dbReference type="GO" id="GO:0019948">
    <property type="term" value="F:SUMO activating enzyme activity"/>
    <property type="evidence" value="ECO:0007669"/>
    <property type="project" value="TreeGrafter"/>
</dbReference>
<evidence type="ECO:0000259" key="1">
    <source>
        <dbReference type="Pfam" id="PF00899"/>
    </source>
</evidence>
<dbReference type="GO" id="GO:0005737">
    <property type="term" value="C:cytoplasm"/>
    <property type="evidence" value="ECO:0007669"/>
    <property type="project" value="TreeGrafter"/>
</dbReference>
<evidence type="ECO:0000313" key="2">
    <source>
        <dbReference type="EMBL" id="KZS92916.1"/>
    </source>
</evidence>
<dbReference type="STRING" id="1314777.A0A164U4P9"/>
<organism evidence="2 3">
    <name type="scientific">Sistotremastrum niveocremeum HHB9708</name>
    <dbReference type="NCBI Taxonomy" id="1314777"/>
    <lineage>
        <taxon>Eukaryota</taxon>
        <taxon>Fungi</taxon>
        <taxon>Dikarya</taxon>
        <taxon>Basidiomycota</taxon>
        <taxon>Agaricomycotina</taxon>
        <taxon>Agaricomycetes</taxon>
        <taxon>Sistotremastrales</taxon>
        <taxon>Sistotremastraceae</taxon>
        <taxon>Sertulicium</taxon>
        <taxon>Sertulicium niveocremeum</taxon>
    </lineage>
</organism>
<reference evidence="2 3" key="1">
    <citation type="journal article" date="2016" name="Mol. Biol. Evol.">
        <title>Comparative Genomics of Early-Diverging Mushroom-Forming Fungi Provides Insights into the Origins of Lignocellulose Decay Capabilities.</title>
        <authorList>
            <person name="Nagy L.G."/>
            <person name="Riley R."/>
            <person name="Tritt A."/>
            <person name="Adam C."/>
            <person name="Daum C."/>
            <person name="Floudas D."/>
            <person name="Sun H."/>
            <person name="Yadav J.S."/>
            <person name="Pangilinan J."/>
            <person name="Larsson K.H."/>
            <person name="Matsuura K."/>
            <person name="Barry K."/>
            <person name="Labutti K."/>
            <person name="Kuo R."/>
            <person name="Ohm R.A."/>
            <person name="Bhattacharya S.S."/>
            <person name="Shirouzu T."/>
            <person name="Yoshinaga Y."/>
            <person name="Martin F.M."/>
            <person name="Grigoriev I.V."/>
            <person name="Hibbett D.S."/>
        </authorList>
    </citation>
    <scope>NUCLEOTIDE SEQUENCE [LARGE SCALE GENOMIC DNA]</scope>
    <source>
        <strain evidence="2 3">HHB9708</strain>
    </source>
</reference>
<dbReference type="InterPro" id="IPR045886">
    <property type="entry name" value="ThiF/MoeB/HesA"/>
</dbReference>
<dbReference type="SUPFAM" id="SSF69572">
    <property type="entry name" value="Activating enzymes of the ubiquitin-like proteins"/>
    <property type="match status" value="1"/>
</dbReference>
<accession>A0A164U4P9</accession>
<sequence length="331" mass="36357">MASTGEIKITEDEAALYDRQIRLWGLDAQQRMRNGAFLVMRCKGVATEAIKNIVLAGIGKLILVDPEDVTEEDLGAGFFFRDDDVGTKRADAAKSRIESLNPLVRVEVYSDPLATEGSEFEQIVKNVDMVCVTEASRSELLQINDLCRRFSKPFYAGGTYGLLGYIFCDLLTHEYLTPDRSAPKDASRNVKTNAVYPSLKDALHHSWKGLKKKQTRDLNPSVIFGILGLWEFQAQHGRLPEASDSEELQTISSRLIQGAQVDPSIIKTIDPNIHQQLVTTAAHEFSPVCAVIGGVLAQDMLKALAAQEAPLANFFTFDGSTGGGSVCRMSM</sequence>
<dbReference type="InterPro" id="IPR035985">
    <property type="entry name" value="Ubiquitin-activating_enz"/>
</dbReference>
<feature type="domain" description="THIF-type NAD/FAD binding fold" evidence="1">
    <location>
        <begin position="17"/>
        <end position="328"/>
    </location>
</feature>
<dbReference type="AlphaFoldDB" id="A0A164U4P9"/>
<dbReference type="OrthoDB" id="1708823at2759"/>
<keyword evidence="3" id="KW-1185">Reference proteome</keyword>
<dbReference type="GO" id="GO:0031510">
    <property type="term" value="C:SUMO activating enzyme complex"/>
    <property type="evidence" value="ECO:0007669"/>
    <property type="project" value="TreeGrafter"/>
</dbReference>
<gene>
    <name evidence="2" type="ORF">SISNIDRAFT_485868</name>
</gene>
<dbReference type="PANTHER" id="PTHR10953:SF162">
    <property type="entry name" value="SUMO-ACTIVATING ENZYME SUBUNIT 1"/>
    <property type="match status" value="1"/>
</dbReference>
<dbReference type="PANTHER" id="PTHR10953">
    <property type="entry name" value="UBIQUITIN-ACTIVATING ENZYME E1"/>
    <property type="match status" value="1"/>
</dbReference>
<dbReference type="Gene3D" id="3.40.50.720">
    <property type="entry name" value="NAD(P)-binding Rossmann-like Domain"/>
    <property type="match status" value="1"/>
</dbReference>
<dbReference type="Pfam" id="PF00899">
    <property type="entry name" value="ThiF"/>
    <property type="match status" value="1"/>
</dbReference>
<proteinExistence type="predicted"/>
<name>A0A164U4P9_9AGAM</name>
<dbReference type="GO" id="GO:0016925">
    <property type="term" value="P:protein sumoylation"/>
    <property type="evidence" value="ECO:0007669"/>
    <property type="project" value="TreeGrafter"/>
</dbReference>